<evidence type="ECO:0000256" key="10">
    <source>
        <dbReference type="SAM" id="MobiDB-lite"/>
    </source>
</evidence>
<evidence type="ECO:0000256" key="7">
    <source>
        <dbReference type="ARBA" id="ARBA00023224"/>
    </source>
</evidence>
<evidence type="ECO:0000256" key="6">
    <source>
        <dbReference type="ARBA" id="ARBA00023136"/>
    </source>
</evidence>
<evidence type="ECO:0000256" key="8">
    <source>
        <dbReference type="ARBA" id="ARBA00029447"/>
    </source>
</evidence>
<dbReference type="Pfam" id="PF08269">
    <property type="entry name" value="dCache_2"/>
    <property type="match status" value="1"/>
</dbReference>
<keyword evidence="7 9" id="KW-0807">Transducer</keyword>
<evidence type="ECO:0000313" key="15">
    <source>
        <dbReference type="EMBL" id="MFK4754454.1"/>
    </source>
</evidence>
<dbReference type="Pfam" id="PF00015">
    <property type="entry name" value="MCPsignal"/>
    <property type="match status" value="1"/>
</dbReference>
<name>A0ABW8NN87_9GAMM</name>
<reference evidence="15 16" key="1">
    <citation type="submission" date="2024-03" db="EMBL/GenBank/DDBJ databases">
        <title>High-quality draft genome sequence of Oceanobacter sp. wDCs-4.</title>
        <authorList>
            <person name="Dong C."/>
        </authorList>
    </citation>
    <scope>NUCLEOTIDE SEQUENCE [LARGE SCALE GENOMIC DNA]</scope>
    <source>
        <strain evidence="16">wDCs-4</strain>
    </source>
</reference>
<feature type="transmembrane region" description="Helical" evidence="11">
    <location>
        <begin position="191"/>
        <end position="212"/>
    </location>
</feature>
<evidence type="ECO:0000256" key="9">
    <source>
        <dbReference type="PROSITE-ProRule" id="PRU00284"/>
    </source>
</evidence>
<evidence type="ECO:0000313" key="16">
    <source>
        <dbReference type="Proteomes" id="UP001620597"/>
    </source>
</evidence>
<keyword evidence="4 11" id="KW-0812">Transmembrane</keyword>
<feature type="compositionally biased region" description="Polar residues" evidence="10">
    <location>
        <begin position="448"/>
        <end position="465"/>
    </location>
</feature>
<dbReference type="SUPFAM" id="SSF58104">
    <property type="entry name" value="Methyl-accepting chemotaxis protein (MCP) signaling domain"/>
    <property type="match status" value="1"/>
</dbReference>
<keyword evidence="2" id="KW-1003">Cell membrane</keyword>
<keyword evidence="5 11" id="KW-1133">Transmembrane helix</keyword>
<feature type="transmembrane region" description="Helical" evidence="11">
    <location>
        <begin position="12"/>
        <end position="32"/>
    </location>
</feature>
<dbReference type="RefSeq" id="WP_416207311.1">
    <property type="nucleotide sequence ID" value="NZ_JBBKTX010000031.1"/>
</dbReference>
<dbReference type="SMART" id="SM01049">
    <property type="entry name" value="Cache_2"/>
    <property type="match status" value="1"/>
</dbReference>
<keyword evidence="6 11" id="KW-0472">Membrane</keyword>
<feature type="domain" description="Methyl-accepting transducer" evidence="12">
    <location>
        <begin position="273"/>
        <end position="509"/>
    </location>
</feature>
<evidence type="ECO:0000259" key="13">
    <source>
        <dbReference type="PROSITE" id="PS50192"/>
    </source>
</evidence>
<evidence type="ECO:0000256" key="2">
    <source>
        <dbReference type="ARBA" id="ARBA00022475"/>
    </source>
</evidence>
<evidence type="ECO:0000256" key="3">
    <source>
        <dbReference type="ARBA" id="ARBA00022519"/>
    </source>
</evidence>
<sequence length="545" mass="59665">MSLFRNISIRSRLWLLLGTAIICVVIIQITALQQTYNTLTNAKNQSVQQLTDNAYSLLTHFANLEKEGLSRAEAQRLAKETITAQHYDNGSGYFFIQSTDNIMLAHGANPKLNDMDMSDLKDANGRPLTRDITKVALANPDGGFVHYYWPKAEQSNPVAKVSFVRLLREWGWVVGTGVYTDDIDTVFRKTALHMISTSVVFVLLLVGTIYLISNSIRQPLHNVNRAMSDIARGEGDLTQRLPAQGNDEITEIARSFNLFVEAIQKVVSESKSTTQVLGQLTNNISDISRTTREMTERQLQQSDMAATGSHEMSLTIQEVAGNAERAAGAAREADDNARRGLQTMQDTQQRITDLANSINQSSDVIRGLQAETDSIGSVLDVIRGIAEQTNLLALNAAIEAARAGEQGRGFAVVADEVRTLASRTQESTQEINNMISRLQEQAVQAVSSMEQNARNSETTSEMSKQASETIASISSAVSTISEMNLSIAGAVEEQSVASNEISSNIVQIAEASRTISENATRNDNTVTSLAESTRQLNSLIERFKV</sequence>
<dbReference type="SMART" id="SM00283">
    <property type="entry name" value="MA"/>
    <property type="match status" value="1"/>
</dbReference>
<evidence type="ECO:0000256" key="4">
    <source>
        <dbReference type="ARBA" id="ARBA00022692"/>
    </source>
</evidence>
<comment type="subcellular location">
    <subcellularLocation>
        <location evidence="1">Cell inner membrane</location>
        <topology evidence="1">Multi-pass membrane protein</topology>
    </subcellularLocation>
</comment>
<accession>A0ABW8NN87</accession>
<proteinExistence type="inferred from homology"/>
<dbReference type="InterPro" id="IPR000727">
    <property type="entry name" value="T_SNARE_dom"/>
</dbReference>
<dbReference type="PROSITE" id="PS50885">
    <property type="entry name" value="HAMP"/>
    <property type="match status" value="1"/>
</dbReference>
<dbReference type="InterPro" id="IPR003660">
    <property type="entry name" value="HAMP_dom"/>
</dbReference>
<dbReference type="PANTHER" id="PTHR32089:SF119">
    <property type="entry name" value="METHYL-ACCEPTING CHEMOTAXIS PROTEIN CTPL"/>
    <property type="match status" value="1"/>
</dbReference>
<dbReference type="InterPro" id="IPR033480">
    <property type="entry name" value="sCache_2"/>
</dbReference>
<keyword evidence="3" id="KW-0997">Cell inner membrane</keyword>
<evidence type="ECO:0000256" key="1">
    <source>
        <dbReference type="ARBA" id="ARBA00004429"/>
    </source>
</evidence>
<comment type="similarity">
    <text evidence="8">Belongs to the methyl-accepting chemotaxis (MCP) protein family.</text>
</comment>
<evidence type="ECO:0000259" key="14">
    <source>
        <dbReference type="PROSITE" id="PS50885"/>
    </source>
</evidence>
<comment type="caution">
    <text evidence="15">The sequence shown here is derived from an EMBL/GenBank/DDBJ whole genome shotgun (WGS) entry which is preliminary data.</text>
</comment>
<evidence type="ECO:0000259" key="12">
    <source>
        <dbReference type="PROSITE" id="PS50111"/>
    </source>
</evidence>
<organism evidence="15 16">
    <name type="scientific">Oceanobacter antarcticus</name>
    <dbReference type="NCBI Taxonomy" id="3133425"/>
    <lineage>
        <taxon>Bacteria</taxon>
        <taxon>Pseudomonadati</taxon>
        <taxon>Pseudomonadota</taxon>
        <taxon>Gammaproteobacteria</taxon>
        <taxon>Oceanospirillales</taxon>
        <taxon>Oceanospirillaceae</taxon>
        <taxon>Oceanobacter</taxon>
    </lineage>
</organism>
<dbReference type="CDD" id="cd06225">
    <property type="entry name" value="HAMP"/>
    <property type="match status" value="1"/>
</dbReference>
<dbReference type="Proteomes" id="UP001620597">
    <property type="component" value="Unassembled WGS sequence"/>
</dbReference>
<dbReference type="Pfam" id="PF00672">
    <property type="entry name" value="HAMP"/>
    <property type="match status" value="1"/>
</dbReference>
<dbReference type="PROSITE" id="PS50111">
    <property type="entry name" value="CHEMOTAXIS_TRANSDUC_2"/>
    <property type="match status" value="1"/>
</dbReference>
<dbReference type="SMART" id="SM00304">
    <property type="entry name" value="HAMP"/>
    <property type="match status" value="1"/>
</dbReference>
<dbReference type="CDD" id="cd11386">
    <property type="entry name" value="MCP_signal"/>
    <property type="match status" value="1"/>
</dbReference>
<keyword evidence="16" id="KW-1185">Reference proteome</keyword>
<dbReference type="Gene3D" id="1.10.287.950">
    <property type="entry name" value="Methyl-accepting chemotaxis protein"/>
    <property type="match status" value="1"/>
</dbReference>
<feature type="domain" description="T-SNARE coiled-coil homology" evidence="13">
    <location>
        <begin position="460"/>
        <end position="522"/>
    </location>
</feature>
<dbReference type="EMBL" id="JBBKTX010000031">
    <property type="protein sequence ID" value="MFK4754454.1"/>
    <property type="molecule type" value="Genomic_DNA"/>
</dbReference>
<dbReference type="PROSITE" id="PS50192">
    <property type="entry name" value="T_SNARE"/>
    <property type="match status" value="1"/>
</dbReference>
<feature type="region of interest" description="Disordered" evidence="10">
    <location>
        <begin position="448"/>
        <end position="467"/>
    </location>
</feature>
<dbReference type="PANTHER" id="PTHR32089">
    <property type="entry name" value="METHYL-ACCEPTING CHEMOTAXIS PROTEIN MCPB"/>
    <property type="match status" value="1"/>
</dbReference>
<evidence type="ECO:0000256" key="5">
    <source>
        <dbReference type="ARBA" id="ARBA00022989"/>
    </source>
</evidence>
<evidence type="ECO:0000256" key="11">
    <source>
        <dbReference type="SAM" id="Phobius"/>
    </source>
</evidence>
<dbReference type="InterPro" id="IPR004010">
    <property type="entry name" value="Double_Cache_2"/>
</dbReference>
<dbReference type="InterPro" id="IPR004089">
    <property type="entry name" value="MCPsignal_dom"/>
</dbReference>
<feature type="domain" description="HAMP" evidence="14">
    <location>
        <begin position="214"/>
        <end position="268"/>
    </location>
</feature>
<protein>
    <submittedName>
        <fullName evidence="15">Methyl-accepting chemotaxis protein</fullName>
    </submittedName>
</protein>
<dbReference type="Gene3D" id="3.30.450.20">
    <property type="entry name" value="PAS domain"/>
    <property type="match status" value="1"/>
</dbReference>
<gene>
    <name evidence="15" type="ORF">WG929_18770</name>
</gene>